<dbReference type="Proteomes" id="UP000827872">
    <property type="component" value="Linkage Group LG06"/>
</dbReference>
<comment type="caution">
    <text evidence="1">The sequence shown here is derived from an EMBL/GenBank/DDBJ whole genome shotgun (WGS) entry which is preliminary data.</text>
</comment>
<keyword evidence="2" id="KW-1185">Reference proteome</keyword>
<accession>A0ACB8FQH4</accession>
<reference evidence="1" key="1">
    <citation type="submission" date="2021-08" db="EMBL/GenBank/DDBJ databases">
        <title>The first chromosome-level gecko genome reveals the dynamic sex chromosomes of Neotropical dwarf geckos (Sphaerodactylidae: Sphaerodactylus).</title>
        <authorList>
            <person name="Pinto B.J."/>
            <person name="Keating S.E."/>
            <person name="Gamble T."/>
        </authorList>
    </citation>
    <scope>NUCLEOTIDE SEQUENCE</scope>
    <source>
        <strain evidence="1">TG3544</strain>
    </source>
</reference>
<sequence>MKRGLYPVHILKNLNIVPLIGRNIIGKHNMLTNIRTEPPWFLNEHHVGVEELEDIQWMENDVLEDNVRESFEQLQILDQIIIGRLESLKGSLLSNMKCTIKTSSPCGQPRVEMEDQKEISDMTNRSNFSTALLLSTDLYNEAHGSQFGVSSVQPAPPPMANILEGQTVST</sequence>
<evidence type="ECO:0000313" key="2">
    <source>
        <dbReference type="Proteomes" id="UP000827872"/>
    </source>
</evidence>
<gene>
    <name evidence="1" type="ORF">K3G42_020059</name>
</gene>
<organism evidence="1 2">
    <name type="scientific">Sphaerodactylus townsendi</name>
    <dbReference type="NCBI Taxonomy" id="933632"/>
    <lineage>
        <taxon>Eukaryota</taxon>
        <taxon>Metazoa</taxon>
        <taxon>Chordata</taxon>
        <taxon>Craniata</taxon>
        <taxon>Vertebrata</taxon>
        <taxon>Euteleostomi</taxon>
        <taxon>Lepidosauria</taxon>
        <taxon>Squamata</taxon>
        <taxon>Bifurcata</taxon>
        <taxon>Gekkota</taxon>
        <taxon>Sphaerodactylidae</taxon>
        <taxon>Sphaerodactylus</taxon>
    </lineage>
</organism>
<evidence type="ECO:0000313" key="1">
    <source>
        <dbReference type="EMBL" id="KAH8007319.1"/>
    </source>
</evidence>
<protein>
    <submittedName>
        <fullName evidence="1">Uncharacterized protein</fullName>
    </submittedName>
</protein>
<name>A0ACB8FQH4_9SAUR</name>
<proteinExistence type="predicted"/>
<dbReference type="EMBL" id="CM037619">
    <property type="protein sequence ID" value="KAH8007319.1"/>
    <property type="molecule type" value="Genomic_DNA"/>
</dbReference>